<evidence type="ECO:0000256" key="2">
    <source>
        <dbReference type="ARBA" id="ARBA00022527"/>
    </source>
</evidence>
<name>A0AAV5K347_9ROSI</name>
<dbReference type="InterPro" id="IPR011009">
    <property type="entry name" value="Kinase-like_dom_sf"/>
</dbReference>
<evidence type="ECO:0000256" key="5">
    <source>
        <dbReference type="ARBA" id="ARBA00022729"/>
    </source>
</evidence>
<dbReference type="GO" id="GO:0004674">
    <property type="term" value="F:protein serine/threonine kinase activity"/>
    <property type="evidence" value="ECO:0007669"/>
    <property type="project" value="UniProtKB-KW"/>
</dbReference>
<evidence type="ECO:0000313" key="16">
    <source>
        <dbReference type="Proteomes" id="UP001054252"/>
    </source>
</evidence>
<organism evidence="15 16">
    <name type="scientific">Rubroshorea leprosula</name>
    <dbReference type="NCBI Taxonomy" id="152421"/>
    <lineage>
        <taxon>Eukaryota</taxon>
        <taxon>Viridiplantae</taxon>
        <taxon>Streptophyta</taxon>
        <taxon>Embryophyta</taxon>
        <taxon>Tracheophyta</taxon>
        <taxon>Spermatophyta</taxon>
        <taxon>Magnoliopsida</taxon>
        <taxon>eudicotyledons</taxon>
        <taxon>Gunneridae</taxon>
        <taxon>Pentapetalae</taxon>
        <taxon>rosids</taxon>
        <taxon>malvids</taxon>
        <taxon>Malvales</taxon>
        <taxon>Dipterocarpaceae</taxon>
        <taxon>Rubroshorea</taxon>
    </lineage>
</organism>
<dbReference type="SUPFAM" id="SSF56112">
    <property type="entry name" value="Protein kinase-like (PK-like)"/>
    <property type="match status" value="1"/>
</dbReference>
<dbReference type="InterPro" id="IPR038408">
    <property type="entry name" value="GNK2_sf"/>
</dbReference>
<reference evidence="15 16" key="1">
    <citation type="journal article" date="2021" name="Commun. Biol.">
        <title>The genome of Shorea leprosula (Dipterocarpaceae) highlights the ecological relevance of drought in aseasonal tropical rainforests.</title>
        <authorList>
            <person name="Ng K.K.S."/>
            <person name="Kobayashi M.J."/>
            <person name="Fawcett J.A."/>
            <person name="Hatakeyama M."/>
            <person name="Paape T."/>
            <person name="Ng C.H."/>
            <person name="Ang C.C."/>
            <person name="Tnah L.H."/>
            <person name="Lee C.T."/>
            <person name="Nishiyama T."/>
            <person name="Sese J."/>
            <person name="O'Brien M.J."/>
            <person name="Copetti D."/>
            <person name="Mohd Noor M.I."/>
            <person name="Ong R.C."/>
            <person name="Putra M."/>
            <person name="Sireger I.Z."/>
            <person name="Indrioko S."/>
            <person name="Kosugi Y."/>
            <person name="Izuno A."/>
            <person name="Isagi Y."/>
            <person name="Lee S.L."/>
            <person name="Shimizu K.K."/>
        </authorList>
    </citation>
    <scope>NUCLEOTIDE SEQUENCE [LARGE SCALE GENOMIC DNA]</scope>
    <source>
        <strain evidence="15">214</strain>
    </source>
</reference>
<dbReference type="GO" id="GO:0005524">
    <property type="term" value="F:ATP binding"/>
    <property type="evidence" value="ECO:0007669"/>
    <property type="project" value="UniProtKB-KW"/>
</dbReference>
<proteinExistence type="predicted"/>
<evidence type="ECO:0000313" key="15">
    <source>
        <dbReference type="EMBL" id="GKV19311.1"/>
    </source>
</evidence>
<evidence type="ECO:0000256" key="6">
    <source>
        <dbReference type="ARBA" id="ARBA00022737"/>
    </source>
</evidence>
<dbReference type="AlphaFoldDB" id="A0AAV5K347"/>
<keyword evidence="5" id="KW-0732">Signal</keyword>
<dbReference type="InterPro" id="IPR002902">
    <property type="entry name" value="GNK2"/>
</dbReference>
<feature type="domain" description="Gnk2-homologous" evidence="14">
    <location>
        <begin position="1"/>
        <end position="78"/>
    </location>
</feature>
<keyword evidence="11 13" id="KW-0472">Membrane</keyword>
<dbReference type="Proteomes" id="UP001054252">
    <property type="component" value="Unassembled WGS sequence"/>
</dbReference>
<evidence type="ECO:0000256" key="11">
    <source>
        <dbReference type="ARBA" id="ARBA00023136"/>
    </source>
</evidence>
<evidence type="ECO:0000256" key="4">
    <source>
        <dbReference type="ARBA" id="ARBA00022692"/>
    </source>
</evidence>
<evidence type="ECO:0000256" key="7">
    <source>
        <dbReference type="ARBA" id="ARBA00022741"/>
    </source>
</evidence>
<comment type="caution">
    <text evidence="15">The sequence shown here is derived from an EMBL/GenBank/DDBJ whole genome shotgun (WGS) entry which is preliminary data.</text>
</comment>
<feature type="transmembrane region" description="Helical" evidence="13">
    <location>
        <begin position="114"/>
        <end position="138"/>
    </location>
</feature>
<keyword evidence="2" id="KW-0723">Serine/threonine-protein kinase</keyword>
<keyword evidence="6" id="KW-0677">Repeat</keyword>
<keyword evidence="12" id="KW-0675">Receptor</keyword>
<dbReference type="GO" id="GO:0042742">
    <property type="term" value="P:defense response to bacterium"/>
    <property type="evidence" value="ECO:0007669"/>
    <property type="project" value="TreeGrafter"/>
</dbReference>
<evidence type="ECO:0000256" key="9">
    <source>
        <dbReference type="ARBA" id="ARBA00022840"/>
    </source>
</evidence>
<protein>
    <recommendedName>
        <fullName evidence="14">Gnk2-homologous domain-containing protein</fullName>
    </recommendedName>
</protein>
<dbReference type="PROSITE" id="PS51473">
    <property type="entry name" value="GNK2"/>
    <property type="match status" value="1"/>
</dbReference>
<dbReference type="EMBL" id="BPVZ01000052">
    <property type="protein sequence ID" value="GKV19311.1"/>
    <property type="molecule type" value="Genomic_DNA"/>
</dbReference>
<keyword evidence="10 13" id="KW-1133">Transmembrane helix</keyword>
<evidence type="ECO:0000256" key="13">
    <source>
        <dbReference type="SAM" id="Phobius"/>
    </source>
</evidence>
<accession>A0AAV5K347</accession>
<comment type="subcellular location">
    <subcellularLocation>
        <location evidence="1">Membrane</location>
        <topology evidence="1">Single-pass membrane protein</topology>
    </subcellularLocation>
</comment>
<keyword evidence="16" id="KW-1185">Reference proteome</keyword>
<keyword evidence="4 13" id="KW-0812">Transmembrane</keyword>
<gene>
    <name evidence="15" type="ORF">SLEP1_g29592</name>
</gene>
<keyword evidence="8" id="KW-0418">Kinase</keyword>
<evidence type="ECO:0000256" key="12">
    <source>
        <dbReference type="ARBA" id="ARBA00023170"/>
    </source>
</evidence>
<dbReference type="CDD" id="cd23509">
    <property type="entry name" value="Gnk2-like"/>
    <property type="match status" value="1"/>
</dbReference>
<feature type="transmembrane region" description="Helical" evidence="13">
    <location>
        <begin position="167"/>
        <end position="185"/>
    </location>
</feature>
<evidence type="ECO:0000256" key="3">
    <source>
        <dbReference type="ARBA" id="ARBA00022679"/>
    </source>
</evidence>
<evidence type="ECO:0000259" key="14">
    <source>
        <dbReference type="PROSITE" id="PS51473"/>
    </source>
</evidence>
<dbReference type="PANTHER" id="PTHR27002:SF1050">
    <property type="entry name" value="CYSTEINE-RICH RECEPTOR-LIKE PROTEIN KINASE 5"/>
    <property type="match status" value="1"/>
</dbReference>
<sequence>MRRLKLCRRLKGLPQGRQIFLRFRPCTVWFQCMLYLSTLDCNRCLQGAIASLPNCCSGKVGGRILKPSCNIRHEVYPFYIESAVPAPAPSPVVLTLTPPPGSEIIPKGRGQRSWVIIVAIVVPVRVSILLFIAVYCLLTRRGRTKYDVVQGNNAENMTSFFNPKLSLWFHRFLLLYLVSGCAAVADITTIESLQYDLNSIEAATNNFADSNRIGEGGFGVVYKVMSMPGPENSI</sequence>
<keyword evidence="3" id="KW-0808">Transferase</keyword>
<dbReference type="Gene3D" id="3.30.200.20">
    <property type="entry name" value="Phosphorylase Kinase, domain 1"/>
    <property type="match status" value="1"/>
</dbReference>
<keyword evidence="7" id="KW-0547">Nucleotide-binding</keyword>
<dbReference type="GO" id="GO:0005886">
    <property type="term" value="C:plasma membrane"/>
    <property type="evidence" value="ECO:0007669"/>
    <property type="project" value="TreeGrafter"/>
</dbReference>
<dbReference type="PANTHER" id="PTHR27002">
    <property type="entry name" value="RECEPTOR-LIKE SERINE/THREONINE-PROTEIN KINASE SD1-8"/>
    <property type="match status" value="1"/>
</dbReference>
<evidence type="ECO:0000256" key="1">
    <source>
        <dbReference type="ARBA" id="ARBA00004167"/>
    </source>
</evidence>
<keyword evidence="9" id="KW-0067">ATP-binding</keyword>
<evidence type="ECO:0000256" key="8">
    <source>
        <dbReference type="ARBA" id="ARBA00022777"/>
    </source>
</evidence>
<dbReference type="Gene3D" id="3.30.430.20">
    <property type="entry name" value="Gnk2 domain, C-X8-C-X2-C motif"/>
    <property type="match status" value="1"/>
</dbReference>
<evidence type="ECO:0000256" key="10">
    <source>
        <dbReference type="ARBA" id="ARBA00022989"/>
    </source>
</evidence>